<dbReference type="InterPro" id="IPR008513">
    <property type="entry name" value="tRNA(Met)_cyd_acetate_ligase"/>
</dbReference>
<keyword evidence="1 3" id="KW-0436">Ligase</keyword>
<dbReference type="Proteomes" id="UP000010716">
    <property type="component" value="Unassembled WGS sequence"/>
</dbReference>
<evidence type="ECO:0000313" key="8">
    <source>
        <dbReference type="Proteomes" id="UP000825179"/>
    </source>
</evidence>
<gene>
    <name evidence="3" type="primary">tmcAL</name>
    <name evidence="5" type="ORF">CathTA2_1265</name>
    <name evidence="6" type="ORF">HUR95_12570</name>
</gene>
<dbReference type="Proteomes" id="UP000825179">
    <property type="component" value="Chromosome"/>
</dbReference>
<feature type="binding site" evidence="3">
    <location>
        <begin position="7"/>
        <end position="20"/>
    </location>
    <ligand>
        <name>ATP</name>
        <dbReference type="ChEBI" id="CHEBI:30616"/>
    </ligand>
</feature>
<feature type="compositionally biased region" description="Polar residues" evidence="4">
    <location>
        <begin position="407"/>
        <end position="421"/>
    </location>
</feature>
<dbReference type="HAMAP" id="MF_01539">
    <property type="entry name" value="TmcAL"/>
    <property type="match status" value="1"/>
</dbReference>
<feature type="binding site" evidence="3">
    <location>
        <position position="102"/>
    </location>
    <ligand>
        <name>ATP</name>
        <dbReference type="ChEBI" id="CHEBI:30616"/>
    </ligand>
</feature>
<reference evidence="6" key="3">
    <citation type="submission" date="2021-08" db="EMBL/GenBank/DDBJ databases">
        <authorList>
            <person name="de Jong S."/>
            <person name="van den Broek M."/>
            <person name="Merkel A."/>
            <person name="de la Torre Cortes P."/>
            <person name="Kalamorz F."/>
            <person name="Cook G."/>
            <person name="van Loosdrecht M."/>
            <person name="McMillan D."/>
        </authorList>
    </citation>
    <scope>NUCLEOTIDE SEQUENCE</scope>
    <source>
        <strain evidence="6">TA2.A1</strain>
    </source>
</reference>
<dbReference type="GO" id="GO:0016879">
    <property type="term" value="F:ligase activity, forming carbon-nitrogen bonds"/>
    <property type="evidence" value="ECO:0007669"/>
    <property type="project" value="UniProtKB-UniRule"/>
</dbReference>
<dbReference type="InterPro" id="IPR014729">
    <property type="entry name" value="Rossmann-like_a/b/a_fold"/>
</dbReference>
<evidence type="ECO:0000313" key="5">
    <source>
        <dbReference type="EMBL" id="EGL83206.1"/>
    </source>
</evidence>
<feature type="binding site" evidence="3">
    <location>
        <position position="167"/>
    </location>
    <ligand>
        <name>ATP</name>
        <dbReference type="ChEBI" id="CHEBI:30616"/>
    </ligand>
</feature>
<evidence type="ECO:0000256" key="3">
    <source>
        <dbReference type="HAMAP-Rule" id="MF_01539"/>
    </source>
</evidence>
<reference evidence="6 8" key="2">
    <citation type="journal article" date="2020" name="Extremophiles">
        <title>Genomic analysis of Caldalkalibacillus thermarum TA2.A1 reveals aerobic alkaliphilic metabolism and evolutionary hallmarks linking alkaliphilic bacteria and plant life.</title>
        <authorList>
            <person name="de Jong S.I."/>
            <person name="van den Broek M.A."/>
            <person name="Merkel A.Y."/>
            <person name="de la Torre Cortes P."/>
            <person name="Kalamorz F."/>
            <person name="Cook G.M."/>
            <person name="van Loosdrecht M.C.M."/>
            <person name="McMillan D.G.G."/>
        </authorList>
    </citation>
    <scope>NUCLEOTIDE SEQUENCE [LARGE SCALE GENOMIC DNA]</scope>
    <source>
        <strain evidence="6 8">TA2.A1</strain>
    </source>
</reference>
<sequence length="421" mass="48052">MKVVGLIVEYNPLHNGHRYHFEQAMALTGADACVIVMSGHFLQRGEPALVNKWARTRMALEMGVDLVFELPYVYSTQQAEIFAYGGVSLLNQLPFVSHLCFGSESGKLEELQAVARILATEPESFKQALTAKMKEGHSYPAAYGHALASLLRGSSSDVDAEMIKQPNNILGIHYLMALNKLQSRIQPLTIKRYKAHYHQESMTDAQIASATSIRKALLETPVPDWEAIRPYVPAYTLEILREEYEAGRGLISWENYYPYLVHTLVSQPASHLRRMYEMEEGIEHRFKTYILTSRSAKQLIQQVKTKRYTWNRIQRMMVHILTQCAKQDIQALELHQGPAYLRLLGYSAKGRELLNRYKKELKLPLIAAIRQDHPPMLDWDLKAAQIYSLGYRSDVRPNEWKRELSQPPLSTSDDASSFSGN</sequence>
<comment type="function">
    <text evidence="3">Catalyzes the formation of N(4)-acetylcytidine (ac(4)C) at the wobble position of elongator tRNA(Met), using acetate and ATP as substrates. First activates an acetate ion to form acetyladenylate (Ac-AMP) and then transfers the acetyl group to tRNA to form ac(4)C34.</text>
</comment>
<name>F5L652_CALTT</name>
<protein>
    <recommendedName>
        <fullName evidence="3">tRNA(Met) cytidine acetate ligase</fullName>
        <ecNumber evidence="3">6.3.4.-</ecNumber>
    </recommendedName>
</protein>
<comment type="similarity">
    <text evidence="3">Belongs to the TmcAL family.</text>
</comment>
<dbReference type="EC" id="6.3.4.-" evidence="3"/>
<accession>F5L652</accession>
<evidence type="ECO:0000313" key="6">
    <source>
        <dbReference type="EMBL" id="QZT33134.1"/>
    </source>
</evidence>
<reference evidence="5 7" key="1">
    <citation type="journal article" date="2011" name="J. Bacteriol.">
        <title>Draft genome sequence of the thermoalkaliphilic Caldalkalibacillus thermarum strain TA2.A1.</title>
        <authorList>
            <person name="Kalamorz F."/>
            <person name="Keis S."/>
            <person name="McMillan D.G."/>
            <person name="Olsson K."/>
            <person name="Stanton J.A."/>
            <person name="Stockwell P."/>
            <person name="Black M.A."/>
            <person name="Klingeman D.M."/>
            <person name="Land M.L."/>
            <person name="Han C.S."/>
            <person name="Martin S.L."/>
            <person name="Becher S.A."/>
            <person name="Peddie C.J."/>
            <person name="Morgan H.W."/>
            <person name="Matthies D."/>
            <person name="Preiss L."/>
            <person name="Meier T."/>
            <person name="Brown S.D."/>
            <person name="Cook G.M."/>
        </authorList>
    </citation>
    <scope>NUCLEOTIDE SEQUENCE [LARGE SCALE GENOMIC DNA]</scope>
    <source>
        <strain evidence="5 7">TA2.A1</strain>
    </source>
</reference>
<dbReference type="Pfam" id="PF05636">
    <property type="entry name" value="HIGH_NTase1"/>
    <property type="match status" value="1"/>
</dbReference>
<keyword evidence="3" id="KW-0963">Cytoplasm</keyword>
<keyword evidence="3" id="KW-0694">RNA-binding</keyword>
<feature type="binding site" evidence="3">
    <location>
        <position position="192"/>
    </location>
    <ligand>
        <name>ATP</name>
        <dbReference type="ChEBI" id="CHEBI:30616"/>
    </ligand>
</feature>
<dbReference type="NCBIfam" id="NF010191">
    <property type="entry name" value="PRK13670.1"/>
    <property type="match status" value="1"/>
</dbReference>
<dbReference type="GO" id="GO:0005737">
    <property type="term" value="C:cytoplasm"/>
    <property type="evidence" value="ECO:0007669"/>
    <property type="project" value="UniProtKB-SubCell"/>
</dbReference>
<dbReference type="eggNOG" id="COG1323">
    <property type="taxonomic scope" value="Bacteria"/>
</dbReference>
<evidence type="ECO:0000313" key="7">
    <source>
        <dbReference type="Proteomes" id="UP000010716"/>
    </source>
</evidence>
<keyword evidence="8" id="KW-1185">Reference proteome</keyword>
<keyword evidence="2 3" id="KW-0819">tRNA processing</keyword>
<keyword evidence="3" id="KW-0547">Nucleotide-binding</keyword>
<comment type="caution">
    <text evidence="3">Lacks conserved residue(s) required for the propagation of feature annotation.</text>
</comment>
<comment type="catalytic activity">
    <reaction evidence="3">
        <text>cytidine(34) in elongator tRNA(Met) + acetate + ATP = N(4)-acetylcytidine(34) in elongator tRNA(Met) + AMP + diphosphate</text>
        <dbReference type="Rhea" id="RHEA:58144"/>
        <dbReference type="Rhea" id="RHEA-COMP:10693"/>
        <dbReference type="Rhea" id="RHEA-COMP:10694"/>
        <dbReference type="ChEBI" id="CHEBI:30089"/>
        <dbReference type="ChEBI" id="CHEBI:30616"/>
        <dbReference type="ChEBI" id="CHEBI:33019"/>
        <dbReference type="ChEBI" id="CHEBI:74900"/>
        <dbReference type="ChEBI" id="CHEBI:82748"/>
        <dbReference type="ChEBI" id="CHEBI:456215"/>
    </reaction>
</comment>
<dbReference type="EMBL" id="AFCE01000120">
    <property type="protein sequence ID" value="EGL83206.1"/>
    <property type="molecule type" value="Genomic_DNA"/>
</dbReference>
<dbReference type="GO" id="GO:0000049">
    <property type="term" value="F:tRNA binding"/>
    <property type="evidence" value="ECO:0007669"/>
    <property type="project" value="UniProtKB-KW"/>
</dbReference>
<keyword evidence="3" id="KW-0820">tRNA-binding</keyword>
<dbReference type="RefSeq" id="WP_007504154.1">
    <property type="nucleotide sequence ID" value="NZ_AFCE01000120.1"/>
</dbReference>
<dbReference type="PANTHER" id="PTHR37825">
    <property type="entry name" value="TRNA(MET) CYTIDINE ACETATE LIGASE"/>
    <property type="match status" value="1"/>
</dbReference>
<comment type="subcellular location">
    <subcellularLocation>
        <location evidence="3">Cytoplasm</location>
    </subcellularLocation>
</comment>
<organism evidence="5 7">
    <name type="scientific">Caldalkalibacillus thermarum (strain TA2.A1)</name>
    <dbReference type="NCBI Taxonomy" id="986075"/>
    <lineage>
        <taxon>Bacteria</taxon>
        <taxon>Bacillati</taxon>
        <taxon>Bacillota</taxon>
        <taxon>Bacilli</taxon>
        <taxon>Bacillales</taxon>
        <taxon>Bacillaceae</taxon>
        <taxon>Caldalkalibacillus</taxon>
    </lineage>
</organism>
<keyword evidence="3" id="KW-0067">ATP-binding</keyword>
<dbReference type="GO" id="GO:0005524">
    <property type="term" value="F:ATP binding"/>
    <property type="evidence" value="ECO:0007669"/>
    <property type="project" value="UniProtKB-KW"/>
</dbReference>
<dbReference type="PANTHER" id="PTHR37825:SF1">
    <property type="entry name" value="TRNA(MET) CYTIDINE ACETATE LIGASE"/>
    <property type="match status" value="1"/>
</dbReference>
<dbReference type="GO" id="GO:0006400">
    <property type="term" value="P:tRNA modification"/>
    <property type="evidence" value="ECO:0007669"/>
    <property type="project" value="UniProtKB-UniRule"/>
</dbReference>
<dbReference type="Gene3D" id="3.40.50.620">
    <property type="entry name" value="HUPs"/>
    <property type="match status" value="1"/>
</dbReference>
<dbReference type="EMBL" id="CP082237">
    <property type="protein sequence ID" value="QZT33134.1"/>
    <property type="molecule type" value="Genomic_DNA"/>
</dbReference>
<evidence type="ECO:0000256" key="4">
    <source>
        <dbReference type="SAM" id="MobiDB-lite"/>
    </source>
</evidence>
<proteinExistence type="inferred from homology"/>
<dbReference type="KEGG" id="cthu:HUR95_12570"/>
<feature type="region of interest" description="Disordered" evidence="4">
    <location>
        <begin position="400"/>
        <end position="421"/>
    </location>
</feature>
<evidence type="ECO:0000256" key="2">
    <source>
        <dbReference type="ARBA" id="ARBA00022694"/>
    </source>
</evidence>
<dbReference type="SUPFAM" id="SSF52374">
    <property type="entry name" value="Nucleotidylyl transferase"/>
    <property type="match status" value="1"/>
</dbReference>
<evidence type="ECO:0000256" key="1">
    <source>
        <dbReference type="ARBA" id="ARBA00022598"/>
    </source>
</evidence>
<dbReference type="AlphaFoldDB" id="F5L652"/>